<reference evidence="9 10" key="1">
    <citation type="submission" date="2013-02" db="EMBL/GenBank/DDBJ databases">
        <title>The Genome Sequence of Enterococcus pallens BAA-351.</title>
        <authorList>
            <consortium name="The Broad Institute Genome Sequencing Platform"/>
            <consortium name="The Broad Institute Genome Sequencing Center for Infectious Disease"/>
            <person name="Earl A.M."/>
            <person name="Gilmore M.S."/>
            <person name="Lebreton F."/>
            <person name="Walker B."/>
            <person name="Young S.K."/>
            <person name="Zeng Q."/>
            <person name="Gargeya S."/>
            <person name="Fitzgerald M."/>
            <person name="Haas B."/>
            <person name="Abouelleil A."/>
            <person name="Alvarado L."/>
            <person name="Arachchi H.M."/>
            <person name="Berlin A.M."/>
            <person name="Chapman S.B."/>
            <person name="Dewar J."/>
            <person name="Goldberg J."/>
            <person name="Griggs A."/>
            <person name="Gujja S."/>
            <person name="Hansen M."/>
            <person name="Howarth C."/>
            <person name="Imamovic A."/>
            <person name="Larimer J."/>
            <person name="McCowan C."/>
            <person name="Murphy C."/>
            <person name="Neiman D."/>
            <person name="Pearson M."/>
            <person name="Priest M."/>
            <person name="Roberts A."/>
            <person name="Saif S."/>
            <person name="Shea T."/>
            <person name="Sisk P."/>
            <person name="Sykes S."/>
            <person name="Wortman J."/>
            <person name="Nusbaum C."/>
            <person name="Birren B."/>
        </authorList>
    </citation>
    <scope>NUCLEOTIDE SEQUENCE [LARGE SCALE GENOMIC DNA]</scope>
    <source>
        <strain evidence="9 10">ATCC BAA-351</strain>
    </source>
</reference>
<dbReference type="InterPro" id="IPR003593">
    <property type="entry name" value="AAA+_ATPase"/>
</dbReference>
<dbReference type="PROSITE" id="PS00211">
    <property type="entry name" value="ABC_TRANSPORTER_1"/>
    <property type="match status" value="1"/>
</dbReference>
<proteinExistence type="predicted"/>
<dbReference type="NCBIfam" id="TIGR02315">
    <property type="entry name" value="ABC_phnC"/>
    <property type="match status" value="1"/>
</dbReference>
<dbReference type="InterPro" id="IPR003439">
    <property type="entry name" value="ABC_transporter-like_ATP-bd"/>
</dbReference>
<feature type="domain" description="ABC transporter" evidence="8">
    <location>
        <begin position="6"/>
        <end position="250"/>
    </location>
</feature>
<dbReference type="eggNOG" id="COG3638">
    <property type="taxonomic scope" value="Bacteria"/>
</dbReference>
<comment type="caution">
    <text evidence="9">The sequence shown here is derived from an EMBL/GenBank/DDBJ whole genome shotgun (WGS) entry which is preliminary data.</text>
</comment>
<keyword evidence="3" id="KW-0547">Nucleotide-binding</keyword>
<evidence type="ECO:0000256" key="7">
    <source>
        <dbReference type="ARBA" id="ARBA00023136"/>
    </source>
</evidence>
<dbReference type="InterPro" id="IPR017871">
    <property type="entry name" value="ABC_transporter-like_CS"/>
</dbReference>
<keyword evidence="6" id="KW-1278">Translocase</keyword>
<dbReference type="GO" id="GO:0015416">
    <property type="term" value="F:ABC-type phosphonate transporter activity"/>
    <property type="evidence" value="ECO:0007669"/>
    <property type="project" value="InterPro"/>
</dbReference>
<dbReference type="InterPro" id="IPR012693">
    <property type="entry name" value="ABC_transpr_PhnC"/>
</dbReference>
<dbReference type="OrthoDB" id="9802264at2"/>
<evidence type="ECO:0000259" key="8">
    <source>
        <dbReference type="PROSITE" id="PS50893"/>
    </source>
</evidence>
<dbReference type="EMBL" id="AJAQ01000001">
    <property type="protein sequence ID" value="EOH97820.1"/>
    <property type="molecule type" value="Genomic_DNA"/>
</dbReference>
<dbReference type="RefSeq" id="WP_010755551.1">
    <property type="nucleotide sequence ID" value="NZ_ASWD01000002.1"/>
</dbReference>
<evidence type="ECO:0000313" key="10">
    <source>
        <dbReference type="Proteomes" id="UP000013782"/>
    </source>
</evidence>
<keyword evidence="1" id="KW-0813">Transport</keyword>
<protein>
    <submittedName>
        <fullName evidence="9">Phosphonate ABC transporter, ATP-binding protein</fullName>
    </submittedName>
</protein>
<keyword evidence="7" id="KW-0472">Membrane</keyword>
<dbReference type="InterPro" id="IPR027417">
    <property type="entry name" value="P-loop_NTPase"/>
</dbReference>
<dbReference type="GO" id="GO:0016887">
    <property type="term" value="F:ATP hydrolysis activity"/>
    <property type="evidence" value="ECO:0007669"/>
    <property type="project" value="InterPro"/>
</dbReference>
<dbReference type="GO" id="GO:0016020">
    <property type="term" value="C:membrane"/>
    <property type="evidence" value="ECO:0007669"/>
    <property type="project" value="InterPro"/>
</dbReference>
<gene>
    <name evidence="9" type="ORF">UAU_00488</name>
</gene>
<evidence type="ECO:0000256" key="3">
    <source>
        <dbReference type="ARBA" id="ARBA00022741"/>
    </source>
</evidence>
<dbReference type="PATRIC" id="fig|1158607.3.peg.490"/>
<evidence type="ECO:0000256" key="5">
    <source>
        <dbReference type="ARBA" id="ARBA00022885"/>
    </source>
</evidence>
<dbReference type="GO" id="GO:0005524">
    <property type="term" value="F:ATP binding"/>
    <property type="evidence" value="ECO:0007669"/>
    <property type="project" value="UniProtKB-KW"/>
</dbReference>
<evidence type="ECO:0000256" key="6">
    <source>
        <dbReference type="ARBA" id="ARBA00022967"/>
    </source>
</evidence>
<dbReference type="SMART" id="SM00382">
    <property type="entry name" value="AAA"/>
    <property type="match status" value="1"/>
</dbReference>
<dbReference type="PANTHER" id="PTHR43166">
    <property type="entry name" value="AMINO ACID IMPORT ATP-BINDING PROTEIN"/>
    <property type="match status" value="1"/>
</dbReference>
<keyword evidence="2" id="KW-1003">Cell membrane</keyword>
<dbReference type="Gene3D" id="3.40.50.300">
    <property type="entry name" value="P-loop containing nucleotide triphosphate hydrolases"/>
    <property type="match status" value="1"/>
</dbReference>
<dbReference type="PANTHER" id="PTHR43166:SF6">
    <property type="entry name" value="PHOSPHONATES IMPORT ATP-BINDING PROTEIN PHNC"/>
    <property type="match status" value="1"/>
</dbReference>
<keyword evidence="5" id="KW-0918">Phosphonate transport</keyword>
<evidence type="ECO:0000256" key="2">
    <source>
        <dbReference type="ARBA" id="ARBA00022475"/>
    </source>
</evidence>
<evidence type="ECO:0000256" key="4">
    <source>
        <dbReference type="ARBA" id="ARBA00022840"/>
    </source>
</evidence>
<sequence>MTEKLLELKNVGKTYDKKKYALKDINLTINKGEFIVVIGPSGAGKSTFIRSINRMIDPSEGEIIFDGAHMEKIKGRELKRQRSDIGMIFQHYNLIGRTNVIKNVLHGRLGKISFAKSLFSLYSESDKQEAVDLLNKVGLSQQIYQRANDLSGGQMQRVGICRAMMQHPKLILADEPIASLDPNSANIVMDYLQDVTKERGITCIVNLHQVDFAKKYATRIIGIQAGKVVFDGKPEELDDQTTAMIYQGKEEQMKLRKTASVMEEGSLAYGEI</sequence>
<keyword evidence="4 9" id="KW-0067">ATP-binding</keyword>
<name>R2SRD3_9ENTE</name>
<dbReference type="HOGENOM" id="CLU_000604_1_22_9"/>
<dbReference type="PROSITE" id="PS50893">
    <property type="entry name" value="ABC_TRANSPORTER_2"/>
    <property type="match status" value="1"/>
</dbReference>
<evidence type="ECO:0000256" key="1">
    <source>
        <dbReference type="ARBA" id="ARBA00022448"/>
    </source>
</evidence>
<evidence type="ECO:0000313" key="9">
    <source>
        <dbReference type="EMBL" id="EOH97820.1"/>
    </source>
</evidence>
<dbReference type="CDD" id="cd03256">
    <property type="entry name" value="ABC_PhnC_transporter"/>
    <property type="match status" value="1"/>
</dbReference>
<dbReference type="STRING" id="160454.RV10_GL000779"/>
<dbReference type="InterPro" id="IPR050086">
    <property type="entry name" value="MetN_ABC_transporter-like"/>
</dbReference>
<dbReference type="AlphaFoldDB" id="R2SRD3"/>
<dbReference type="SUPFAM" id="SSF52540">
    <property type="entry name" value="P-loop containing nucleoside triphosphate hydrolases"/>
    <property type="match status" value="1"/>
</dbReference>
<accession>R2SRD3</accession>
<keyword evidence="10" id="KW-1185">Reference proteome</keyword>
<dbReference type="Pfam" id="PF00005">
    <property type="entry name" value="ABC_tran"/>
    <property type="match status" value="1"/>
</dbReference>
<dbReference type="Proteomes" id="UP000013782">
    <property type="component" value="Unassembled WGS sequence"/>
</dbReference>
<organism evidence="9 10">
    <name type="scientific">Enterococcus pallens ATCC BAA-351</name>
    <dbReference type="NCBI Taxonomy" id="1158607"/>
    <lineage>
        <taxon>Bacteria</taxon>
        <taxon>Bacillati</taxon>
        <taxon>Bacillota</taxon>
        <taxon>Bacilli</taxon>
        <taxon>Lactobacillales</taxon>
        <taxon>Enterococcaceae</taxon>
        <taxon>Enterococcus</taxon>
    </lineage>
</organism>